<organism evidence="1 2">
    <name type="scientific">Compostibacillus humi</name>
    <dbReference type="NCBI Taxonomy" id="1245525"/>
    <lineage>
        <taxon>Bacteria</taxon>
        <taxon>Bacillati</taxon>
        <taxon>Bacillota</taxon>
        <taxon>Bacilli</taxon>
        <taxon>Bacillales</taxon>
        <taxon>Bacillaceae</taxon>
        <taxon>Compostibacillus</taxon>
    </lineage>
</organism>
<name>A0A8J2ZQ73_9BACI</name>
<evidence type="ECO:0000313" key="1">
    <source>
        <dbReference type="EMBL" id="GGH72748.1"/>
    </source>
</evidence>
<dbReference type="Proteomes" id="UP000602050">
    <property type="component" value="Unassembled WGS sequence"/>
</dbReference>
<dbReference type="EMBL" id="BMEV01000013">
    <property type="protein sequence ID" value="GGH72748.1"/>
    <property type="molecule type" value="Genomic_DNA"/>
</dbReference>
<comment type="caution">
    <text evidence="1">The sequence shown here is derived from an EMBL/GenBank/DDBJ whole genome shotgun (WGS) entry which is preliminary data.</text>
</comment>
<keyword evidence="2" id="KW-1185">Reference proteome</keyword>
<dbReference type="RefSeq" id="WP_188391274.1">
    <property type="nucleotide sequence ID" value="NZ_BMEV01000013.1"/>
</dbReference>
<gene>
    <name evidence="1" type="ORF">GCM10010978_09940</name>
</gene>
<protein>
    <submittedName>
        <fullName evidence="1">Uncharacterized protein</fullName>
    </submittedName>
</protein>
<accession>A0A8J2ZQ73</accession>
<dbReference type="AlphaFoldDB" id="A0A8J2ZQ73"/>
<reference evidence="1" key="1">
    <citation type="journal article" date="2014" name="Int. J. Syst. Evol. Microbiol.">
        <title>Complete genome sequence of Corynebacterium casei LMG S-19264T (=DSM 44701T), isolated from a smear-ripened cheese.</title>
        <authorList>
            <consortium name="US DOE Joint Genome Institute (JGI-PGF)"/>
            <person name="Walter F."/>
            <person name="Albersmeier A."/>
            <person name="Kalinowski J."/>
            <person name="Ruckert C."/>
        </authorList>
    </citation>
    <scope>NUCLEOTIDE SEQUENCE</scope>
    <source>
        <strain evidence="1">CGMCC 1.12360</strain>
    </source>
</reference>
<proteinExistence type="predicted"/>
<reference evidence="1" key="2">
    <citation type="submission" date="2020-09" db="EMBL/GenBank/DDBJ databases">
        <authorList>
            <person name="Sun Q."/>
            <person name="Zhou Y."/>
        </authorList>
    </citation>
    <scope>NUCLEOTIDE SEQUENCE</scope>
    <source>
        <strain evidence="1">CGMCC 1.12360</strain>
    </source>
</reference>
<sequence>MTKRVRDFKREQLIWKSASPELKSKALKMTQNFVMIDGQAYDPETGENITDRIHVEPVISAAQREGHQVIETLRRHEQENGGYVFAFFYEMQELAERFPSLSQSDLARLMFIGTYVSYNEGDPSHGYLRHDNGVPINKKSLGELLQMSRNKYSDFYAKLIEENILVELPEGLAMNPTVFYRGENLDAIKGDYQYTRVFRKTVRELYSKFDGRSIKKLGVVYSVLPYVNFSFNIICDNPHQVIDGKIQPMKLKELAERLGYKDYKHLLKTMREIKYKDQPVFKFVDDGKDRRSSYIVVNPSVIYAGNGKHLDAIKVLFDLPISCR</sequence>
<evidence type="ECO:0000313" key="2">
    <source>
        <dbReference type="Proteomes" id="UP000602050"/>
    </source>
</evidence>